<evidence type="ECO:0000313" key="1">
    <source>
        <dbReference type="EMBL" id="AFK08060.1"/>
    </source>
</evidence>
<keyword evidence="2" id="KW-1185">Reference proteome</keyword>
<protein>
    <submittedName>
        <fullName evidence="1">Uncharacterized protein</fullName>
    </submittedName>
</protein>
<sequence length="138" mass="15762">MILGIFLKDREVSFFDGCLEVKIDRMEAFYAKVVLGGETPGVSFEDYMTTASVIVKRDENNMVILDFEDFAPPGEIRELRFTADDITLSVTLEDKETEEISQGFRDYRPPEDFLSYLKRNMKKSDNPLVTGEVEQVAS</sequence>
<dbReference type="RefSeq" id="WP_014731795.1">
    <property type="nucleotide sequence ID" value="NC_017934.1"/>
</dbReference>
<organism evidence="1 2">
    <name type="scientific">Mesotoga prima MesG1.Ag.4.2</name>
    <dbReference type="NCBI Taxonomy" id="660470"/>
    <lineage>
        <taxon>Bacteria</taxon>
        <taxon>Thermotogati</taxon>
        <taxon>Thermotogota</taxon>
        <taxon>Thermotogae</taxon>
        <taxon>Kosmotogales</taxon>
        <taxon>Kosmotogaceae</taxon>
        <taxon>Mesotoga</taxon>
    </lineage>
</organism>
<evidence type="ECO:0000313" key="2">
    <source>
        <dbReference type="Proteomes" id="UP000002881"/>
    </source>
</evidence>
<reference evidence="1 2" key="1">
    <citation type="journal article" date="2012" name="Genome Biol. Evol.">
        <title>Genome Sequence of the Mesophilic Thermotogales Bacterium Mesotoga prima MesG1.Ag.4.2 Reveals the Largest Thermotogales Genome To Date.</title>
        <authorList>
            <person name="Zhaxybayeva O."/>
            <person name="Swithers K.S."/>
            <person name="Foght J."/>
            <person name="Green A.G."/>
            <person name="Bruce D."/>
            <person name="Detter C."/>
            <person name="Han S."/>
            <person name="Teshima H."/>
            <person name="Han J."/>
            <person name="Woyke T."/>
            <person name="Pitluck S."/>
            <person name="Nolan M."/>
            <person name="Ivanova N."/>
            <person name="Pati A."/>
            <person name="Land M.L."/>
            <person name="Dlutek M."/>
            <person name="Doolittle W.F."/>
            <person name="Noll K.M."/>
            <person name="Nesbo C.L."/>
        </authorList>
    </citation>
    <scope>NUCLEOTIDE SEQUENCE [LARGE SCALE GENOMIC DNA]</scope>
    <source>
        <strain evidence="2">mesG1.Ag.4.2</strain>
    </source>
</reference>
<dbReference type="GeneID" id="87108155"/>
<dbReference type="Proteomes" id="UP000002881">
    <property type="component" value="Chromosome"/>
</dbReference>
<dbReference type="HOGENOM" id="CLU_1852835_0_0_0"/>
<gene>
    <name evidence="1" type="ORF">Theba_2448</name>
</gene>
<dbReference type="EMBL" id="CP003532">
    <property type="protein sequence ID" value="AFK08060.1"/>
    <property type="molecule type" value="Genomic_DNA"/>
</dbReference>
<dbReference type="AlphaFoldDB" id="I2F807"/>
<dbReference type="KEGG" id="mpg:Theba_2448"/>
<name>I2F807_9BACT</name>
<accession>I2F807</accession>
<proteinExistence type="predicted"/>